<dbReference type="InterPro" id="IPR006311">
    <property type="entry name" value="TAT_signal"/>
</dbReference>
<dbReference type="InterPro" id="IPR011042">
    <property type="entry name" value="6-blade_b-propeller_TolB-like"/>
</dbReference>
<dbReference type="Pfam" id="PF07995">
    <property type="entry name" value="GSDH"/>
    <property type="match status" value="1"/>
</dbReference>
<gene>
    <name evidence="2" type="ORF">ENM11_02995</name>
</gene>
<dbReference type="Gene3D" id="2.120.10.30">
    <property type="entry name" value="TolB, C-terminal domain"/>
    <property type="match status" value="1"/>
</dbReference>
<protein>
    <submittedName>
        <fullName evidence="2">PQQ-dependent sugar dehydrogenase</fullName>
    </submittedName>
</protein>
<comment type="caution">
    <text evidence="2">The sequence shown here is derived from an EMBL/GenBank/DDBJ whole genome shotgun (WGS) entry which is preliminary data.</text>
</comment>
<accession>A0A7C5Q7L0</accession>
<dbReference type="InterPro" id="IPR012938">
    <property type="entry name" value="Glc/Sorbosone_DH"/>
</dbReference>
<dbReference type="PANTHER" id="PTHR19328">
    <property type="entry name" value="HEDGEHOG-INTERACTING PROTEIN"/>
    <property type="match status" value="1"/>
</dbReference>
<feature type="domain" description="Glucose/Sorbosone dehydrogenase" evidence="1">
    <location>
        <begin position="45"/>
        <end position="353"/>
    </location>
</feature>
<organism evidence="2">
    <name type="scientific">Caldiarchaeum subterraneum</name>
    <dbReference type="NCBI Taxonomy" id="311458"/>
    <lineage>
        <taxon>Archaea</taxon>
        <taxon>Nitrososphaerota</taxon>
        <taxon>Candidatus Caldarchaeales</taxon>
        <taxon>Candidatus Caldarchaeaceae</taxon>
        <taxon>Candidatus Caldarchaeum</taxon>
    </lineage>
</organism>
<proteinExistence type="predicted"/>
<dbReference type="InterPro" id="IPR011041">
    <property type="entry name" value="Quinoprot_gluc/sorb_DH_b-prop"/>
</dbReference>
<sequence>MRLSRRYLLLGAASAGAAMAAAYLFPRSVEKQAAVDVEVVAKNLRVPWSISFISADEALFTERNGSVKLLTLSSRRVEQVGFVEVAAVGEGGLLGLETVKERRRTDVYLYHTYNAGGRLMNKVVRVTYDGGLEDKTDLVTNIPGGAVHDGGRIKLGPDNMLYITTGDGGQANRAQDLGSLGGKILRMTLDGKVPNDNPFKSLVYAYGLRNPQGIAWRESSNTMFCTDHGPTGEGARFAHDEVNIVVSGGNYGWPTVIGDEAGPGFIKPVLHSGLETWAPSGCCFYSSGEISQWNGGFFFATLRGQHLHCIIFNEKNNVVMHFKLFEGVFGRLRDVVAGPDSALYILTSNRDGRGSPAVEDDRILRVSSRS</sequence>
<dbReference type="AlphaFoldDB" id="A0A7C5Q7L0"/>
<dbReference type="EMBL" id="DRWN01000025">
    <property type="protein sequence ID" value="HHK68106.1"/>
    <property type="molecule type" value="Genomic_DNA"/>
</dbReference>
<evidence type="ECO:0000259" key="1">
    <source>
        <dbReference type="Pfam" id="PF07995"/>
    </source>
</evidence>
<name>A0A7C5Q7L0_CALS0</name>
<dbReference type="PROSITE" id="PS51318">
    <property type="entry name" value="TAT"/>
    <property type="match status" value="1"/>
</dbReference>
<evidence type="ECO:0000313" key="2">
    <source>
        <dbReference type="EMBL" id="HHK68106.1"/>
    </source>
</evidence>
<dbReference type="PANTHER" id="PTHR19328:SF13">
    <property type="entry name" value="HIPL1 PROTEIN"/>
    <property type="match status" value="1"/>
</dbReference>
<dbReference type="SUPFAM" id="SSF50952">
    <property type="entry name" value="Soluble quinoprotein glucose dehydrogenase"/>
    <property type="match status" value="1"/>
</dbReference>
<reference evidence="2" key="1">
    <citation type="journal article" date="2020" name="mSystems">
        <title>Genome- and Community-Level Interaction Insights into Carbon Utilization and Element Cycling Functions of Hydrothermarchaeota in Hydrothermal Sediment.</title>
        <authorList>
            <person name="Zhou Z."/>
            <person name="Liu Y."/>
            <person name="Xu W."/>
            <person name="Pan J."/>
            <person name="Luo Z.H."/>
            <person name="Li M."/>
        </authorList>
    </citation>
    <scope>NUCLEOTIDE SEQUENCE [LARGE SCALE GENOMIC DNA]</scope>
    <source>
        <strain evidence="2">SpSt-1056</strain>
    </source>
</reference>